<keyword evidence="4" id="KW-1185">Reference proteome</keyword>
<feature type="region of interest" description="Disordered" evidence="1">
    <location>
        <begin position="23"/>
        <end position="85"/>
    </location>
</feature>
<feature type="compositionally biased region" description="Basic and acidic residues" evidence="1">
    <location>
        <begin position="76"/>
        <end position="85"/>
    </location>
</feature>
<comment type="caution">
    <text evidence="3">The sequence shown here is derived from an EMBL/GenBank/DDBJ whole genome shotgun (WGS) entry which is preliminary data.</text>
</comment>
<sequence>MNSNLFKTVSILLYTVSVMGAGSTVQPSGTSVTNAGKDNEVTATVNPEATKEPENYDLTPMENNTPSDKSPQSLEDVTKEAEKDNLVPISTFALYASPKEILGAPTPVLVSAQKLLEESVAPGNPQIVQIGGGSGKKDEEKDSAESDKEKDTSTTDKDKSKDEETPSTSEGDKLK</sequence>
<feature type="signal peptide" evidence="2">
    <location>
        <begin position="1"/>
        <end position="20"/>
    </location>
</feature>
<accession>A0A9P6H114</accession>
<keyword evidence="2" id="KW-0732">Signal</keyword>
<organism evidence="3 4">
    <name type="scientific">Nosema granulosis</name>
    <dbReference type="NCBI Taxonomy" id="83296"/>
    <lineage>
        <taxon>Eukaryota</taxon>
        <taxon>Fungi</taxon>
        <taxon>Fungi incertae sedis</taxon>
        <taxon>Microsporidia</taxon>
        <taxon>Nosematidae</taxon>
        <taxon>Nosema</taxon>
    </lineage>
</organism>
<feature type="chain" id="PRO_5040330709" evidence="2">
    <location>
        <begin position="21"/>
        <end position="175"/>
    </location>
</feature>
<feature type="compositionally biased region" description="Polar residues" evidence="1">
    <location>
        <begin position="23"/>
        <end position="47"/>
    </location>
</feature>
<evidence type="ECO:0000313" key="4">
    <source>
        <dbReference type="Proteomes" id="UP000740883"/>
    </source>
</evidence>
<feature type="compositionally biased region" description="Polar residues" evidence="1">
    <location>
        <begin position="61"/>
        <end position="75"/>
    </location>
</feature>
<dbReference type="AlphaFoldDB" id="A0A9P6H114"/>
<evidence type="ECO:0000256" key="1">
    <source>
        <dbReference type="SAM" id="MobiDB-lite"/>
    </source>
</evidence>
<evidence type="ECO:0000313" key="3">
    <source>
        <dbReference type="EMBL" id="KAF9764373.1"/>
    </source>
</evidence>
<protein>
    <submittedName>
        <fullName evidence="3">Uncharacterized protein</fullName>
    </submittedName>
</protein>
<gene>
    <name evidence="3" type="ORF">NGRA_0629</name>
</gene>
<dbReference type="Proteomes" id="UP000740883">
    <property type="component" value="Unassembled WGS sequence"/>
</dbReference>
<proteinExistence type="predicted"/>
<evidence type="ECO:0000256" key="2">
    <source>
        <dbReference type="SAM" id="SignalP"/>
    </source>
</evidence>
<feature type="compositionally biased region" description="Basic and acidic residues" evidence="1">
    <location>
        <begin position="135"/>
        <end position="175"/>
    </location>
</feature>
<reference evidence="3 4" key="1">
    <citation type="journal article" date="2020" name="Genome Biol. Evol.">
        <title>Comparative genomics of strictly vertically transmitted, feminizing microsporidia endosymbionts of amphipod crustaceans.</title>
        <authorList>
            <person name="Cormier A."/>
            <person name="Chebbi M.A."/>
            <person name="Giraud I."/>
            <person name="Wattier R."/>
            <person name="Teixeira M."/>
            <person name="Gilbert C."/>
            <person name="Rigaud T."/>
            <person name="Cordaux R."/>
        </authorList>
    </citation>
    <scope>NUCLEOTIDE SEQUENCE [LARGE SCALE GENOMIC DNA]</scope>
    <source>
        <strain evidence="3 4">Ou3-Ou53</strain>
    </source>
</reference>
<dbReference type="OrthoDB" id="2200194at2759"/>
<name>A0A9P6H114_9MICR</name>
<feature type="region of interest" description="Disordered" evidence="1">
    <location>
        <begin position="118"/>
        <end position="175"/>
    </location>
</feature>
<dbReference type="EMBL" id="SBJO01000026">
    <property type="protein sequence ID" value="KAF9764373.1"/>
    <property type="molecule type" value="Genomic_DNA"/>
</dbReference>